<dbReference type="InterPro" id="IPR016181">
    <property type="entry name" value="Acyl_CoA_acyltransferase"/>
</dbReference>
<name>A0A7V8RFB3_9SPHN</name>
<gene>
    <name evidence="4" type="ORF">FG486_13800</name>
</gene>
<accession>A0A7V8RFB3</accession>
<keyword evidence="2" id="KW-0012">Acyltransferase</keyword>
<dbReference type="CDD" id="cd04301">
    <property type="entry name" value="NAT_SF"/>
    <property type="match status" value="1"/>
</dbReference>
<reference evidence="4 5" key="1">
    <citation type="journal article" date="1994" name="Int. J. Syst. Bacteriol.">
        <title>Phylogenetic positions of novel aerobic, bacteriochlorophyll a-containing bacteria and description of Roseococcus thiosulfatophilus gen. nov., sp. nov., Erythromicrobium ramosum gen. nov., sp. nov., and Erythrobacter litoralis sp. nov.</title>
        <authorList>
            <person name="Yurkov V."/>
            <person name="Stackebrandt E."/>
            <person name="Holmes A."/>
            <person name="Fuerst J.A."/>
            <person name="Hugenholtz P."/>
            <person name="Golecki J."/>
            <person name="Gad'on N."/>
            <person name="Gorlenko V.M."/>
            <person name="Kompantseva E.I."/>
            <person name="Drews G."/>
        </authorList>
    </citation>
    <scope>NUCLEOTIDE SEQUENCE [LARGE SCALE GENOMIC DNA]</scope>
    <source>
        <strain evidence="4 5">KR-99</strain>
    </source>
</reference>
<dbReference type="GO" id="GO:0016747">
    <property type="term" value="F:acyltransferase activity, transferring groups other than amino-acyl groups"/>
    <property type="evidence" value="ECO:0007669"/>
    <property type="project" value="InterPro"/>
</dbReference>
<dbReference type="SUPFAM" id="SSF55729">
    <property type="entry name" value="Acyl-CoA N-acyltransferases (Nat)"/>
    <property type="match status" value="1"/>
</dbReference>
<dbReference type="AlphaFoldDB" id="A0A7V8RFB3"/>
<dbReference type="EMBL" id="VDES01000002">
    <property type="protein sequence ID" value="MBA1375417.1"/>
    <property type="molecule type" value="Genomic_DNA"/>
</dbReference>
<keyword evidence="1 4" id="KW-0808">Transferase</keyword>
<feature type="domain" description="N-acetyltransferase" evidence="3">
    <location>
        <begin position="4"/>
        <end position="154"/>
    </location>
</feature>
<evidence type="ECO:0000313" key="4">
    <source>
        <dbReference type="EMBL" id="MBA1375417.1"/>
    </source>
</evidence>
<evidence type="ECO:0000313" key="5">
    <source>
        <dbReference type="Proteomes" id="UP000589292"/>
    </source>
</evidence>
<dbReference type="Proteomes" id="UP000589292">
    <property type="component" value="Unassembled WGS sequence"/>
</dbReference>
<evidence type="ECO:0000256" key="1">
    <source>
        <dbReference type="ARBA" id="ARBA00022679"/>
    </source>
</evidence>
<organism evidence="4 5">
    <name type="scientific">Sphingomonas ursincola</name>
    <dbReference type="NCBI Taxonomy" id="56361"/>
    <lineage>
        <taxon>Bacteria</taxon>
        <taxon>Pseudomonadati</taxon>
        <taxon>Pseudomonadota</taxon>
        <taxon>Alphaproteobacteria</taxon>
        <taxon>Sphingomonadales</taxon>
        <taxon>Sphingomonadaceae</taxon>
        <taxon>Sphingomonas</taxon>
    </lineage>
</organism>
<dbReference type="InterPro" id="IPR050680">
    <property type="entry name" value="YpeA/RimI_acetyltransf"/>
</dbReference>
<sequence length="154" mass="17378">MHHDAIRPLMRGDLDRVRFLVEANAMFPPEMLDDMTAPFFGGADDQRWLVLDDGQVDAVCYFVSEAMADRVWNLLLIAVDPARHGEGLGSALMAAVERELAAQDIRLLLVDTSGTEAFARTRRFYEQLGYRREAVIRDYWATGDDKVTFAKPLA</sequence>
<evidence type="ECO:0000256" key="2">
    <source>
        <dbReference type="ARBA" id="ARBA00023315"/>
    </source>
</evidence>
<keyword evidence="5" id="KW-1185">Reference proteome</keyword>
<evidence type="ECO:0000259" key="3">
    <source>
        <dbReference type="PROSITE" id="PS51186"/>
    </source>
</evidence>
<dbReference type="PANTHER" id="PTHR43420:SF44">
    <property type="entry name" value="ACETYLTRANSFERASE YPEA"/>
    <property type="match status" value="1"/>
</dbReference>
<comment type="caution">
    <text evidence="4">The sequence shown here is derived from an EMBL/GenBank/DDBJ whole genome shotgun (WGS) entry which is preliminary data.</text>
</comment>
<dbReference type="RefSeq" id="WP_181267905.1">
    <property type="nucleotide sequence ID" value="NZ_BAAAGB010000001.1"/>
</dbReference>
<dbReference type="Gene3D" id="3.40.630.30">
    <property type="match status" value="1"/>
</dbReference>
<dbReference type="PANTHER" id="PTHR43420">
    <property type="entry name" value="ACETYLTRANSFERASE"/>
    <property type="match status" value="1"/>
</dbReference>
<protein>
    <submittedName>
        <fullName evidence="4">GNAT family N-acetyltransferase</fullName>
    </submittedName>
</protein>
<dbReference type="Pfam" id="PF13508">
    <property type="entry name" value="Acetyltransf_7"/>
    <property type="match status" value="1"/>
</dbReference>
<dbReference type="InterPro" id="IPR000182">
    <property type="entry name" value="GNAT_dom"/>
</dbReference>
<dbReference type="PROSITE" id="PS51186">
    <property type="entry name" value="GNAT"/>
    <property type="match status" value="1"/>
</dbReference>
<proteinExistence type="predicted"/>